<name>A0A8T0DCS6_9TREM</name>
<protein>
    <submittedName>
        <fullName evidence="1">Uncharacterized protein</fullName>
    </submittedName>
</protein>
<sequence length="35" mass="3819">MCKFLILLPQAECSSCRVRTYSSGIGRSTPTSRGI</sequence>
<dbReference type="EMBL" id="JTDF01008439">
    <property type="protein sequence ID" value="KAF8564537.1"/>
    <property type="molecule type" value="Genomic_DNA"/>
</dbReference>
<organism evidence="1 2">
    <name type="scientific">Paragonimus westermani</name>
    <dbReference type="NCBI Taxonomy" id="34504"/>
    <lineage>
        <taxon>Eukaryota</taxon>
        <taxon>Metazoa</taxon>
        <taxon>Spiralia</taxon>
        <taxon>Lophotrochozoa</taxon>
        <taxon>Platyhelminthes</taxon>
        <taxon>Trematoda</taxon>
        <taxon>Digenea</taxon>
        <taxon>Plagiorchiida</taxon>
        <taxon>Troglotremata</taxon>
        <taxon>Troglotrematidae</taxon>
        <taxon>Paragonimus</taxon>
    </lineage>
</organism>
<keyword evidence="2" id="KW-1185">Reference proteome</keyword>
<evidence type="ECO:0000313" key="1">
    <source>
        <dbReference type="EMBL" id="KAF8564537.1"/>
    </source>
</evidence>
<gene>
    <name evidence="1" type="ORF">P879_11138</name>
</gene>
<evidence type="ECO:0000313" key="2">
    <source>
        <dbReference type="Proteomes" id="UP000699462"/>
    </source>
</evidence>
<dbReference type="AlphaFoldDB" id="A0A8T0DCS6"/>
<accession>A0A8T0DCS6</accession>
<dbReference type="Proteomes" id="UP000699462">
    <property type="component" value="Unassembled WGS sequence"/>
</dbReference>
<comment type="caution">
    <text evidence="1">The sequence shown here is derived from an EMBL/GenBank/DDBJ whole genome shotgun (WGS) entry which is preliminary data.</text>
</comment>
<proteinExistence type="predicted"/>
<reference evidence="1 2" key="1">
    <citation type="submission" date="2019-07" db="EMBL/GenBank/DDBJ databases">
        <title>Annotation for the trematode Paragonimus westermani.</title>
        <authorList>
            <person name="Choi Y.-J."/>
        </authorList>
    </citation>
    <scope>NUCLEOTIDE SEQUENCE [LARGE SCALE GENOMIC DNA]</scope>
    <source>
        <strain evidence="1">180907_Pwestermani</strain>
    </source>
</reference>